<dbReference type="InterPro" id="IPR038085">
    <property type="entry name" value="Rnp2-like_sf"/>
</dbReference>
<evidence type="ECO:0000256" key="2">
    <source>
        <dbReference type="ARBA" id="ARBA00022694"/>
    </source>
</evidence>
<name>A0ABD3PTE0_9STRA</name>
<dbReference type="Proteomes" id="UP001516023">
    <property type="component" value="Unassembled WGS sequence"/>
</dbReference>
<protein>
    <submittedName>
        <fullName evidence="4">Uncharacterized protein</fullName>
    </submittedName>
</protein>
<dbReference type="PANTHER" id="PTHR15441">
    <property type="entry name" value="RIBONUCLEASE P PROTEIN SUBUNIT P14"/>
    <property type="match status" value="1"/>
</dbReference>
<comment type="caution">
    <text evidence="4">The sequence shown here is derived from an EMBL/GenBank/DDBJ whole genome shotgun (WGS) entry which is preliminary data.</text>
</comment>
<sequence>MVRHKSRWLLVQFDYEPILLSQCTPNNSPTGAMPSSKKRKLNKSDSQNSTDGAANESIQISQITTTDIFRSLQDTLTQNYGIVASCTTDISVRFYDPKVRLAVIKTSRENYPLVRSSIMFLTKVKQINVVASTISVSGSARTARNAAWKVIQKLFFDRETAIKYGLVVGDGRHGKQESNSELFAKKARVAVKKALAELEERMDKIDSSC</sequence>
<dbReference type="Pfam" id="PF01900">
    <property type="entry name" value="RNase_P_Rpp14"/>
    <property type="match status" value="1"/>
</dbReference>
<dbReference type="InterPro" id="IPR002759">
    <property type="entry name" value="Pop5/Rpp14/Rnp2-like"/>
</dbReference>
<dbReference type="Gene3D" id="3.30.70.3250">
    <property type="entry name" value="Ribonuclease P, Pop5 subunit"/>
    <property type="match status" value="1"/>
</dbReference>
<keyword evidence="2" id="KW-0819">tRNA processing</keyword>
<evidence type="ECO:0000313" key="5">
    <source>
        <dbReference type="Proteomes" id="UP001516023"/>
    </source>
</evidence>
<dbReference type="GO" id="GO:0008033">
    <property type="term" value="P:tRNA processing"/>
    <property type="evidence" value="ECO:0007669"/>
    <property type="project" value="UniProtKB-KW"/>
</dbReference>
<dbReference type="PANTHER" id="PTHR15441:SF2">
    <property type="entry name" value="RIBONUCLEASE P_MRP PROTEIN SUBUNIT POP5"/>
    <property type="match status" value="1"/>
</dbReference>
<evidence type="ECO:0000256" key="1">
    <source>
        <dbReference type="ARBA" id="ARBA00010800"/>
    </source>
</evidence>
<dbReference type="GO" id="GO:1990904">
    <property type="term" value="C:ribonucleoprotein complex"/>
    <property type="evidence" value="ECO:0007669"/>
    <property type="project" value="UniProtKB-ARBA"/>
</dbReference>
<dbReference type="EMBL" id="JABMIG020000118">
    <property type="protein sequence ID" value="KAL3791088.1"/>
    <property type="molecule type" value="Genomic_DNA"/>
</dbReference>
<dbReference type="SUPFAM" id="SSF160350">
    <property type="entry name" value="Rnp2-like"/>
    <property type="match status" value="1"/>
</dbReference>
<keyword evidence="5" id="KW-1185">Reference proteome</keyword>
<gene>
    <name evidence="4" type="ORF">HJC23_012073</name>
</gene>
<evidence type="ECO:0000256" key="3">
    <source>
        <dbReference type="SAM" id="MobiDB-lite"/>
    </source>
</evidence>
<feature type="region of interest" description="Disordered" evidence="3">
    <location>
        <begin position="24"/>
        <end position="55"/>
    </location>
</feature>
<proteinExistence type="inferred from homology"/>
<reference evidence="4 5" key="1">
    <citation type="journal article" date="2020" name="G3 (Bethesda)">
        <title>Improved Reference Genome for Cyclotella cryptica CCMP332, a Model for Cell Wall Morphogenesis, Salinity Adaptation, and Lipid Production in Diatoms (Bacillariophyta).</title>
        <authorList>
            <person name="Roberts W.R."/>
            <person name="Downey K.M."/>
            <person name="Ruck E.C."/>
            <person name="Traller J.C."/>
            <person name="Alverson A.J."/>
        </authorList>
    </citation>
    <scope>NUCLEOTIDE SEQUENCE [LARGE SCALE GENOMIC DNA]</scope>
    <source>
        <strain evidence="4 5">CCMP332</strain>
    </source>
</reference>
<evidence type="ECO:0000313" key="4">
    <source>
        <dbReference type="EMBL" id="KAL3791088.1"/>
    </source>
</evidence>
<dbReference type="AlphaFoldDB" id="A0ABD3PTE0"/>
<dbReference type="GO" id="GO:1902555">
    <property type="term" value="C:endoribonuclease complex"/>
    <property type="evidence" value="ECO:0007669"/>
    <property type="project" value="UniProtKB-ARBA"/>
</dbReference>
<accession>A0ABD3PTE0</accession>
<organism evidence="4 5">
    <name type="scientific">Cyclotella cryptica</name>
    <dbReference type="NCBI Taxonomy" id="29204"/>
    <lineage>
        <taxon>Eukaryota</taxon>
        <taxon>Sar</taxon>
        <taxon>Stramenopiles</taxon>
        <taxon>Ochrophyta</taxon>
        <taxon>Bacillariophyta</taxon>
        <taxon>Coscinodiscophyceae</taxon>
        <taxon>Thalassiosirophycidae</taxon>
        <taxon>Stephanodiscales</taxon>
        <taxon>Stephanodiscaceae</taxon>
        <taxon>Cyclotella</taxon>
    </lineage>
</organism>
<comment type="similarity">
    <text evidence="1">Belongs to the eukaryotic/archaeal RNase P protein component 2 family.</text>
</comment>